<dbReference type="InterPro" id="IPR005119">
    <property type="entry name" value="LysR_subst-bd"/>
</dbReference>
<accession>A0A085KB05</accession>
<sequence length="305" mass="32588">MSINRIAFYHLETLLWIARLGTFAAAAARLNTTQPAISARVRELESHLGTALFRREGRTMALTPAGRELVRESEPLWARFQGVLMGCSDISGATGIIRIGAGEIAAASCLPGFVAQLGRDLPHVSLEVDIALTADLIQQLASGHADLAFAAGRIAHPMLRTAPIGSVDLLWLASPATVATMAATRPPIWSLTNLSPLYRIMKDAIAASDLADCPLNLCNNVRTMIDIVLEGGGIGIFPRPMARQQLAEGRLVPVPGAPLMPPVDFHVAVRAAEADPLVLTIFDRASRLELGGESRIRRSMSPVEG</sequence>
<dbReference type="InterPro" id="IPR036388">
    <property type="entry name" value="WH-like_DNA-bd_sf"/>
</dbReference>
<keyword evidence="3" id="KW-0238">DNA-binding</keyword>
<dbReference type="RefSeq" id="WP_037506172.1">
    <property type="nucleotide sequence ID" value="NZ_CAIGKD010000001.1"/>
</dbReference>
<dbReference type="SUPFAM" id="SSF46785">
    <property type="entry name" value="Winged helix' DNA-binding domain"/>
    <property type="match status" value="1"/>
</dbReference>
<dbReference type="Pfam" id="PF00126">
    <property type="entry name" value="HTH_1"/>
    <property type="match status" value="1"/>
</dbReference>
<dbReference type="GO" id="GO:0000976">
    <property type="term" value="F:transcription cis-regulatory region binding"/>
    <property type="evidence" value="ECO:0007669"/>
    <property type="project" value="TreeGrafter"/>
</dbReference>
<protein>
    <submittedName>
        <fullName evidence="5">LysR family transcriptional regulator</fullName>
    </submittedName>
</protein>
<gene>
    <name evidence="5" type="ORF">EBF16_25615</name>
</gene>
<dbReference type="GO" id="GO:0003700">
    <property type="term" value="F:DNA-binding transcription factor activity"/>
    <property type="evidence" value="ECO:0007669"/>
    <property type="project" value="InterPro"/>
</dbReference>
<proteinExistence type="inferred from homology"/>
<keyword evidence="4" id="KW-0804">Transcription</keyword>
<dbReference type="Gene3D" id="3.40.190.10">
    <property type="entry name" value="Periplasmic binding protein-like II"/>
    <property type="match status" value="2"/>
</dbReference>
<dbReference type="PANTHER" id="PTHR30126">
    <property type="entry name" value="HTH-TYPE TRANSCRIPTIONAL REGULATOR"/>
    <property type="match status" value="1"/>
</dbReference>
<dbReference type="InterPro" id="IPR000847">
    <property type="entry name" value="LysR_HTH_N"/>
</dbReference>
<evidence type="ECO:0000313" key="5">
    <source>
        <dbReference type="EMBL" id="AYO79945.1"/>
    </source>
</evidence>
<reference evidence="5 6" key="1">
    <citation type="submission" date="2018-10" db="EMBL/GenBank/DDBJ databases">
        <title>Characterization and genome analysis of a novel bacterium Sphingobium yanoikuyae SJTF8 capable of degrading PAHs.</title>
        <authorList>
            <person name="Yin C."/>
            <person name="Xiong W."/>
            <person name="Liang R."/>
        </authorList>
    </citation>
    <scope>NUCLEOTIDE SEQUENCE [LARGE SCALE GENOMIC DNA]</scope>
    <source>
        <strain evidence="5 6">SJTF8</strain>
    </source>
</reference>
<keyword evidence="2" id="KW-0805">Transcription regulation</keyword>
<evidence type="ECO:0000256" key="4">
    <source>
        <dbReference type="ARBA" id="ARBA00023163"/>
    </source>
</evidence>
<evidence type="ECO:0000256" key="1">
    <source>
        <dbReference type="ARBA" id="ARBA00009437"/>
    </source>
</evidence>
<dbReference type="Pfam" id="PF03466">
    <property type="entry name" value="LysR_substrate"/>
    <property type="match status" value="1"/>
</dbReference>
<dbReference type="Gene3D" id="1.10.10.10">
    <property type="entry name" value="Winged helix-like DNA-binding domain superfamily/Winged helix DNA-binding domain"/>
    <property type="match status" value="1"/>
</dbReference>
<dbReference type="AlphaFoldDB" id="A0A085KB05"/>
<organism evidence="5 6">
    <name type="scientific">Sphingobium yanoikuyae</name>
    <name type="common">Sphingomonas yanoikuyae</name>
    <dbReference type="NCBI Taxonomy" id="13690"/>
    <lineage>
        <taxon>Bacteria</taxon>
        <taxon>Pseudomonadati</taxon>
        <taxon>Pseudomonadota</taxon>
        <taxon>Alphaproteobacteria</taxon>
        <taxon>Sphingomonadales</taxon>
        <taxon>Sphingomonadaceae</taxon>
        <taxon>Sphingobium</taxon>
    </lineage>
</organism>
<dbReference type="SUPFAM" id="SSF53850">
    <property type="entry name" value="Periplasmic binding protein-like II"/>
    <property type="match status" value="1"/>
</dbReference>
<dbReference type="PANTHER" id="PTHR30126:SF77">
    <property type="entry name" value="TRANSCRIPTIONAL REGULATORY PROTEIN"/>
    <property type="match status" value="1"/>
</dbReference>
<dbReference type="Proteomes" id="UP000280708">
    <property type="component" value="Chromosome"/>
</dbReference>
<dbReference type="CDD" id="cd05466">
    <property type="entry name" value="PBP2_LTTR_substrate"/>
    <property type="match status" value="1"/>
</dbReference>
<dbReference type="EMBL" id="CP033230">
    <property type="protein sequence ID" value="AYO79945.1"/>
    <property type="molecule type" value="Genomic_DNA"/>
</dbReference>
<evidence type="ECO:0000256" key="2">
    <source>
        <dbReference type="ARBA" id="ARBA00023015"/>
    </source>
</evidence>
<dbReference type="PRINTS" id="PR00039">
    <property type="entry name" value="HTHLYSR"/>
</dbReference>
<comment type="similarity">
    <text evidence="1">Belongs to the LysR transcriptional regulatory family.</text>
</comment>
<name>A0A085KB05_SPHYA</name>
<evidence type="ECO:0000256" key="3">
    <source>
        <dbReference type="ARBA" id="ARBA00023125"/>
    </source>
</evidence>
<dbReference type="InterPro" id="IPR036390">
    <property type="entry name" value="WH_DNA-bd_sf"/>
</dbReference>
<evidence type="ECO:0000313" key="6">
    <source>
        <dbReference type="Proteomes" id="UP000280708"/>
    </source>
</evidence>
<dbReference type="PROSITE" id="PS50931">
    <property type="entry name" value="HTH_LYSR"/>
    <property type="match status" value="1"/>
</dbReference>